<protein>
    <recommendedName>
        <fullName evidence="1">DUF4326 domain-containing protein</fullName>
    </recommendedName>
</protein>
<dbReference type="RefSeq" id="WP_202239877.1">
    <property type="nucleotide sequence ID" value="NZ_AP018366.1"/>
</dbReference>
<dbReference type="AlphaFoldDB" id="A0A7R6QBP0"/>
<reference evidence="2 3" key="1">
    <citation type="journal article" date="2020" name="Sci. Rep.">
        <title>beta-carboline chemical signals induce reveromycin production through a LuxR family regulator in Streptomyces sp. SN-593.</title>
        <authorList>
            <person name="Panthee S."/>
            <person name="Kito N."/>
            <person name="Hayashi T."/>
            <person name="Shimizu T."/>
            <person name="Ishikawa J."/>
            <person name="Hamamoto H."/>
            <person name="Osada H."/>
            <person name="Takahashi S."/>
        </authorList>
    </citation>
    <scope>NUCLEOTIDE SEQUENCE [LARGE SCALE GENOMIC DNA]</scope>
    <source>
        <strain evidence="2 3">SN-593</strain>
        <plasmid evidence="2 3">pRVR1</plasmid>
    </source>
</reference>
<dbReference type="Pfam" id="PF14216">
    <property type="entry name" value="DUF4326"/>
    <property type="match status" value="1"/>
</dbReference>
<keyword evidence="2" id="KW-0614">Plasmid</keyword>
<sequence>MTPARLTCSRKRGSRKPPGARVVDYRTAYGNPFKHDGTPAGRIAAALRFHAFLQERRNPPAEWTNPFPGYPSDEQIRQQLAGRDVMCWCSPGAPCHADVLIATANPRGSTSAAGGREQRRCNGCGQEIGDLTHFETHLRTAGFPLPDVRDECPACTPAGTRGTTPQALQLGEA</sequence>
<geneLocation type="plasmid" evidence="2 3">
    <name>pRVR1</name>
</geneLocation>
<proteinExistence type="predicted"/>
<evidence type="ECO:0000313" key="3">
    <source>
        <dbReference type="Proteomes" id="UP000595703"/>
    </source>
</evidence>
<gene>
    <name evidence="2" type="ORF">RVR_P1100</name>
</gene>
<evidence type="ECO:0000313" key="2">
    <source>
        <dbReference type="EMBL" id="BBG20717.1"/>
    </source>
</evidence>
<organism evidence="2 3">
    <name type="scientific">Actinacidiphila reveromycinica</name>
    <dbReference type="NCBI Taxonomy" id="659352"/>
    <lineage>
        <taxon>Bacteria</taxon>
        <taxon>Bacillati</taxon>
        <taxon>Actinomycetota</taxon>
        <taxon>Actinomycetes</taxon>
        <taxon>Kitasatosporales</taxon>
        <taxon>Streptomycetaceae</taxon>
        <taxon>Actinacidiphila</taxon>
    </lineage>
</organism>
<dbReference type="KEGG" id="arev:RVR_P1100"/>
<feature type="domain" description="DUF4326" evidence="1">
    <location>
        <begin position="10"/>
        <end position="101"/>
    </location>
</feature>
<keyword evidence="3" id="KW-1185">Reference proteome</keyword>
<dbReference type="EMBL" id="AP018366">
    <property type="protein sequence ID" value="BBG20717.1"/>
    <property type="molecule type" value="Genomic_DNA"/>
</dbReference>
<dbReference type="InterPro" id="IPR025475">
    <property type="entry name" value="DUF4326"/>
</dbReference>
<name>A0A7R6QBP0_9ACTN</name>
<evidence type="ECO:0000259" key="1">
    <source>
        <dbReference type="Pfam" id="PF14216"/>
    </source>
</evidence>
<dbReference type="Proteomes" id="UP000595703">
    <property type="component" value="Plasmid pRVR1"/>
</dbReference>
<accession>A0A7R6QBP0</accession>